<proteinExistence type="predicted"/>
<keyword evidence="2" id="KW-1185">Reference proteome</keyword>
<dbReference type="RefSeq" id="WP_345244757.1">
    <property type="nucleotide sequence ID" value="NZ_BAABHD010000030.1"/>
</dbReference>
<evidence type="ECO:0000313" key="1">
    <source>
        <dbReference type="EMBL" id="GAA4458474.1"/>
    </source>
</evidence>
<evidence type="ECO:0000313" key="2">
    <source>
        <dbReference type="Proteomes" id="UP001501175"/>
    </source>
</evidence>
<organism evidence="1 2">
    <name type="scientific">Nibrella saemangeumensis</name>
    <dbReference type="NCBI Taxonomy" id="1084526"/>
    <lineage>
        <taxon>Bacteria</taxon>
        <taxon>Pseudomonadati</taxon>
        <taxon>Bacteroidota</taxon>
        <taxon>Cytophagia</taxon>
        <taxon>Cytophagales</taxon>
        <taxon>Spirosomataceae</taxon>
        <taxon>Nibrella</taxon>
    </lineage>
</organism>
<dbReference type="SUPFAM" id="SSF52402">
    <property type="entry name" value="Adenine nucleotide alpha hydrolases-like"/>
    <property type="match status" value="1"/>
</dbReference>
<comment type="caution">
    <text evidence="1">The sequence shown here is derived from an EMBL/GenBank/DDBJ whole genome shotgun (WGS) entry which is preliminary data.</text>
</comment>
<reference evidence="2" key="1">
    <citation type="journal article" date="2019" name="Int. J. Syst. Evol. Microbiol.">
        <title>The Global Catalogue of Microorganisms (GCM) 10K type strain sequencing project: providing services to taxonomists for standard genome sequencing and annotation.</title>
        <authorList>
            <consortium name="The Broad Institute Genomics Platform"/>
            <consortium name="The Broad Institute Genome Sequencing Center for Infectious Disease"/>
            <person name="Wu L."/>
            <person name="Ma J."/>
        </authorList>
    </citation>
    <scope>NUCLEOTIDE SEQUENCE [LARGE SCALE GENOMIC DNA]</scope>
    <source>
        <strain evidence="2">JCM 17927</strain>
    </source>
</reference>
<sequence>MKTVLYPTDCSIESARALKEWLSRQIGEPVNVTIVQPYDIMPDAPLAKASFKEAKQLADQRLSQWVQAAGIAGKATIDARSILGGAEVLIKSFLALYPYDLLLVDENGFGLTNGVTAFLNQTLTNLEITVETDYAVLEQAA</sequence>
<accession>A0ABP8N1E7</accession>
<protein>
    <recommendedName>
        <fullName evidence="3">Universal stress protein</fullName>
    </recommendedName>
</protein>
<evidence type="ECO:0008006" key="3">
    <source>
        <dbReference type="Google" id="ProtNLM"/>
    </source>
</evidence>
<gene>
    <name evidence="1" type="ORF">GCM10023189_30800</name>
</gene>
<dbReference type="EMBL" id="BAABHD010000030">
    <property type="protein sequence ID" value="GAA4458474.1"/>
    <property type="molecule type" value="Genomic_DNA"/>
</dbReference>
<name>A0ABP8N1E7_9BACT</name>
<dbReference type="Proteomes" id="UP001501175">
    <property type="component" value="Unassembled WGS sequence"/>
</dbReference>